<keyword evidence="7" id="KW-0694">RNA-binding</keyword>
<dbReference type="Gene3D" id="3.30.1370.110">
    <property type="match status" value="1"/>
</dbReference>
<evidence type="ECO:0000256" key="3">
    <source>
        <dbReference type="ARBA" id="ARBA00022741"/>
    </source>
</evidence>
<dbReference type="GO" id="GO:0019843">
    <property type="term" value="F:rRNA binding"/>
    <property type="evidence" value="ECO:0007669"/>
    <property type="project" value="UniProtKB-KW"/>
</dbReference>
<evidence type="ECO:0000259" key="9">
    <source>
        <dbReference type="PROSITE" id="PS50828"/>
    </source>
</evidence>
<dbReference type="InterPro" id="IPR036063">
    <property type="entry name" value="Smr_dom_sf"/>
</dbReference>
<dbReference type="KEGG" id="tsc:TSC_c23430"/>
<dbReference type="PROSITE" id="PS50828">
    <property type="entry name" value="SMR"/>
    <property type="match status" value="1"/>
</dbReference>
<dbReference type="STRING" id="743525.TSC_c23430"/>
<dbReference type="SMART" id="SM00463">
    <property type="entry name" value="SMR"/>
    <property type="match status" value="1"/>
</dbReference>
<dbReference type="InterPro" id="IPR046893">
    <property type="entry name" value="MSSS"/>
</dbReference>
<dbReference type="InterPro" id="IPR002625">
    <property type="entry name" value="Smr_dom"/>
</dbReference>
<dbReference type="GO" id="GO:0005524">
    <property type="term" value="F:ATP binding"/>
    <property type="evidence" value="ECO:0007669"/>
    <property type="project" value="UniProtKB-KW"/>
</dbReference>
<dbReference type="PANTHER" id="PTHR35562:SF2">
    <property type="entry name" value="DNA ENDONUCLEASE SMRA-RELATED"/>
    <property type="match status" value="1"/>
</dbReference>
<dbReference type="GO" id="GO:0003677">
    <property type="term" value="F:DNA binding"/>
    <property type="evidence" value="ECO:0007669"/>
    <property type="project" value="UniProtKB-KW"/>
</dbReference>
<evidence type="ECO:0000256" key="8">
    <source>
        <dbReference type="ARBA" id="ARBA00023125"/>
    </source>
</evidence>
<dbReference type="GO" id="GO:0016787">
    <property type="term" value="F:hydrolase activity"/>
    <property type="evidence" value="ECO:0007669"/>
    <property type="project" value="UniProtKB-KW"/>
</dbReference>
<evidence type="ECO:0000256" key="5">
    <source>
        <dbReference type="ARBA" id="ARBA00022801"/>
    </source>
</evidence>
<keyword evidence="6" id="KW-0067">ATP-binding</keyword>
<reference evidence="11" key="1">
    <citation type="submission" date="2010-03" db="EMBL/GenBank/DDBJ databases">
        <title>The genome sequence of Thermus scotoductus SA-01.</title>
        <authorList>
            <person name="Gounder K."/>
            <person name="Liesegang H."/>
            <person name="Brzuszkiewicz E."/>
            <person name="Wollherr A."/>
            <person name="Daniel R."/>
            <person name="Gottschalk G."/>
            <person name="van Heerden E."/>
            <person name="Litthauer D."/>
        </authorList>
    </citation>
    <scope>NUCLEOTIDE SEQUENCE [LARGE SCALE GENOMIC DNA]</scope>
    <source>
        <strain evidence="11">ATCC 700910 / SA-01</strain>
    </source>
</reference>
<name>E8PQ26_THESS</name>
<keyword evidence="3" id="KW-0547">Nucleotide-binding</keyword>
<accession>E8PQ26</accession>
<keyword evidence="4" id="KW-0255">Endonuclease</keyword>
<dbReference type="FunFam" id="3.30.1370.110:FF:000004">
    <property type="entry name" value="Endonuclease MutS2"/>
    <property type="match status" value="1"/>
</dbReference>
<evidence type="ECO:0000256" key="6">
    <source>
        <dbReference type="ARBA" id="ARBA00022840"/>
    </source>
</evidence>
<gene>
    <name evidence="10" type="ordered locus">TSC_c23430</name>
</gene>
<evidence type="ECO:0000256" key="2">
    <source>
        <dbReference type="ARBA" id="ARBA00022730"/>
    </source>
</evidence>
<sequence length="136" mass="14831">MVEIPSLRRQGRLLELRGEEALVQVGPVKMTVKAKELTPLKAQETPKAIGLKPRREVKEVDLRGLTVEEALLEVASALEEARALGLPTLRLLHGKGTGALRQAIREALRRDKRVETFADAPPHEGGHGVTVVVLKG</sequence>
<evidence type="ECO:0000313" key="10">
    <source>
        <dbReference type="EMBL" id="ADW22945.1"/>
    </source>
</evidence>
<dbReference type="Pfam" id="PF01713">
    <property type="entry name" value="Smr"/>
    <property type="match status" value="1"/>
</dbReference>
<dbReference type="EMBL" id="CP001962">
    <property type="protein sequence ID" value="ADW22945.1"/>
    <property type="molecule type" value="Genomic_DNA"/>
</dbReference>
<keyword evidence="1" id="KW-0540">Nuclease</keyword>
<protein>
    <submittedName>
        <fullName evidence="10">MutS2 protein</fullName>
    </submittedName>
</protein>
<dbReference type="PANTHER" id="PTHR35562">
    <property type="entry name" value="DNA ENDONUCLEASE SMRA-RELATED"/>
    <property type="match status" value="1"/>
</dbReference>
<evidence type="ECO:0000256" key="4">
    <source>
        <dbReference type="ARBA" id="ARBA00022759"/>
    </source>
</evidence>
<dbReference type="AlphaFoldDB" id="E8PQ26"/>
<keyword evidence="2" id="KW-0699">rRNA-binding</keyword>
<dbReference type="GO" id="GO:0004519">
    <property type="term" value="F:endonuclease activity"/>
    <property type="evidence" value="ECO:0007669"/>
    <property type="project" value="UniProtKB-KW"/>
</dbReference>
<dbReference type="HOGENOM" id="CLU_109169_0_1_0"/>
<dbReference type="eggNOG" id="COG1193">
    <property type="taxonomic scope" value="Bacteria"/>
</dbReference>
<keyword evidence="8" id="KW-0238">DNA-binding</keyword>
<evidence type="ECO:0000313" key="11">
    <source>
        <dbReference type="Proteomes" id="UP000008087"/>
    </source>
</evidence>
<dbReference type="Pfam" id="PF20297">
    <property type="entry name" value="MSSS"/>
    <property type="match status" value="1"/>
</dbReference>
<keyword evidence="5" id="KW-0378">Hydrolase</keyword>
<evidence type="ECO:0000256" key="7">
    <source>
        <dbReference type="ARBA" id="ARBA00022884"/>
    </source>
</evidence>
<dbReference type="SUPFAM" id="SSF160443">
    <property type="entry name" value="SMR domain-like"/>
    <property type="match status" value="1"/>
</dbReference>
<reference evidence="10 11" key="2">
    <citation type="journal article" date="2011" name="BMC Genomics">
        <title>Sequence of the hyperplastic genome of the naturally competent Thermus scotoductus SA-01.</title>
        <authorList>
            <person name="Gounder K."/>
            <person name="Brzuszkiewicz E."/>
            <person name="Liesegang H."/>
            <person name="Wollherr A."/>
            <person name="Daniel R."/>
            <person name="Gottschalk G."/>
            <person name="Reva O."/>
            <person name="Kumwenda B."/>
            <person name="Srivastava M."/>
            <person name="Bricio C."/>
            <person name="Berenguer J."/>
            <person name="van Heerden E."/>
            <person name="Litthauer D."/>
        </authorList>
    </citation>
    <scope>NUCLEOTIDE SEQUENCE [LARGE SCALE GENOMIC DNA]</scope>
    <source>
        <strain evidence="11">ATCC 700910 / SA-01</strain>
    </source>
</reference>
<evidence type="ECO:0000256" key="1">
    <source>
        <dbReference type="ARBA" id="ARBA00022722"/>
    </source>
</evidence>
<dbReference type="Proteomes" id="UP000008087">
    <property type="component" value="Chromosome"/>
</dbReference>
<proteinExistence type="predicted"/>
<organism evidence="10 11">
    <name type="scientific">Thermus scotoductus (strain ATCC 700910 / SA-01)</name>
    <dbReference type="NCBI Taxonomy" id="743525"/>
    <lineage>
        <taxon>Bacteria</taxon>
        <taxon>Thermotogati</taxon>
        <taxon>Deinococcota</taxon>
        <taxon>Deinococci</taxon>
        <taxon>Thermales</taxon>
        <taxon>Thermaceae</taxon>
        <taxon>Thermus</taxon>
    </lineage>
</organism>
<feature type="domain" description="Smr" evidence="9">
    <location>
        <begin position="60"/>
        <end position="135"/>
    </location>
</feature>